<dbReference type="EMBL" id="VWPH01000004">
    <property type="protein sequence ID" value="KAA5834945.1"/>
    <property type="molecule type" value="Genomic_DNA"/>
</dbReference>
<dbReference type="GO" id="GO:0008168">
    <property type="term" value="F:methyltransferase activity"/>
    <property type="evidence" value="ECO:0007669"/>
    <property type="project" value="UniProtKB-KW"/>
</dbReference>
<evidence type="ECO:0000313" key="3">
    <source>
        <dbReference type="Proteomes" id="UP000323946"/>
    </source>
</evidence>
<dbReference type="SUPFAM" id="SSF53335">
    <property type="entry name" value="S-adenosyl-L-methionine-dependent methyltransferases"/>
    <property type="match status" value="1"/>
</dbReference>
<name>A0A5M7C9F1_SACHI</name>
<dbReference type="Gene3D" id="3.40.50.150">
    <property type="entry name" value="Vaccinia Virus protein VP39"/>
    <property type="match status" value="1"/>
</dbReference>
<dbReference type="AlphaFoldDB" id="A0A5M7C9F1"/>
<comment type="caution">
    <text evidence="2">The sequence shown here is derived from an EMBL/GenBank/DDBJ whole genome shotgun (WGS) entry which is preliminary data.</text>
</comment>
<dbReference type="Pfam" id="PF13649">
    <property type="entry name" value="Methyltransf_25"/>
    <property type="match status" value="1"/>
</dbReference>
<proteinExistence type="predicted"/>
<evidence type="ECO:0000259" key="1">
    <source>
        <dbReference type="Pfam" id="PF13649"/>
    </source>
</evidence>
<evidence type="ECO:0000313" key="2">
    <source>
        <dbReference type="EMBL" id="KAA5834945.1"/>
    </source>
</evidence>
<sequence length="80" mass="8597">MYGDEPSEPARHAAGTVLDLGAGHGRDSLHFTRRGFAVHAVDSSRDGLARLRAQADREGLSDRITATVHDPTPLPDAKPR</sequence>
<keyword evidence="2" id="KW-0489">Methyltransferase</keyword>
<dbReference type="CDD" id="cd02440">
    <property type="entry name" value="AdoMet_MTases"/>
    <property type="match status" value="1"/>
</dbReference>
<dbReference type="GO" id="GO:0032259">
    <property type="term" value="P:methylation"/>
    <property type="evidence" value="ECO:0007669"/>
    <property type="project" value="UniProtKB-KW"/>
</dbReference>
<keyword evidence="3" id="KW-1185">Reference proteome</keyword>
<reference evidence="2 3" key="1">
    <citation type="submission" date="2019-09" db="EMBL/GenBank/DDBJ databases">
        <title>Draft genome sequence of the thermophilic Saccharopolyspora hirsuta VKM Ac-666T.</title>
        <authorList>
            <person name="Lobastova T.G."/>
            <person name="Fokina V."/>
            <person name="Bragin E.Y."/>
            <person name="Shtratnikova V.Y."/>
            <person name="Starodumova I.P."/>
            <person name="Tarlachkov S.V."/>
            <person name="Donova M.V."/>
        </authorList>
    </citation>
    <scope>NUCLEOTIDE SEQUENCE [LARGE SCALE GENOMIC DNA]</scope>
    <source>
        <strain evidence="2 3">VKM Ac-666</strain>
    </source>
</reference>
<accession>A0A5M7C9F1</accession>
<dbReference type="Proteomes" id="UP000323946">
    <property type="component" value="Unassembled WGS sequence"/>
</dbReference>
<dbReference type="SMR" id="A0A5M7C9F1"/>
<dbReference type="InterPro" id="IPR029063">
    <property type="entry name" value="SAM-dependent_MTases_sf"/>
</dbReference>
<keyword evidence="2" id="KW-0808">Transferase</keyword>
<organism evidence="2 3">
    <name type="scientific">Saccharopolyspora hirsuta</name>
    <dbReference type="NCBI Taxonomy" id="1837"/>
    <lineage>
        <taxon>Bacteria</taxon>
        <taxon>Bacillati</taxon>
        <taxon>Actinomycetota</taxon>
        <taxon>Actinomycetes</taxon>
        <taxon>Pseudonocardiales</taxon>
        <taxon>Pseudonocardiaceae</taxon>
        <taxon>Saccharopolyspora</taxon>
    </lineage>
</organism>
<gene>
    <name evidence="2" type="ORF">F1721_09015</name>
</gene>
<protein>
    <submittedName>
        <fullName evidence="2">Methyltransferase domain-containing protein</fullName>
    </submittedName>
</protein>
<dbReference type="OrthoDB" id="9804312at2"/>
<dbReference type="InterPro" id="IPR041698">
    <property type="entry name" value="Methyltransf_25"/>
</dbReference>
<dbReference type="RefSeq" id="WP_150066141.1">
    <property type="nucleotide sequence ID" value="NZ_JBEPDJ010000002.1"/>
</dbReference>
<feature type="domain" description="Methyltransferase" evidence="1">
    <location>
        <begin position="17"/>
        <end position="76"/>
    </location>
</feature>